<dbReference type="KEGG" id="tbn:TBH_C1478"/>
<sequence>MLCLLFSVGERRLSITARDVERVLELPTLQPAHGAPAYVQGLFQYKNKWVPVIDLCKLVLGQPCAEAMNTRLVIVRIEVAEHPTRMLGVIAETVDETRSIHEDDFKRSGLNLVEESFFGDIAIADGDLIHHVKPEQLLSEEAHKLISPETLT</sequence>
<dbReference type="PANTHER" id="PTHR22617">
    <property type="entry name" value="CHEMOTAXIS SENSOR HISTIDINE KINASE-RELATED"/>
    <property type="match status" value="1"/>
</dbReference>
<evidence type="ECO:0000259" key="1">
    <source>
        <dbReference type="PROSITE" id="PS50851"/>
    </source>
</evidence>
<protein>
    <submittedName>
        <fullName evidence="2">Purine-binding chemotaxis protein CheW</fullName>
    </submittedName>
</protein>
<dbReference type="OrthoDB" id="21913at2"/>
<dbReference type="GO" id="GO:0006935">
    <property type="term" value="P:chemotaxis"/>
    <property type="evidence" value="ECO:0007669"/>
    <property type="project" value="InterPro"/>
</dbReference>
<dbReference type="Gene3D" id="2.30.30.40">
    <property type="entry name" value="SH3 Domains"/>
    <property type="match status" value="1"/>
</dbReference>
<dbReference type="Pfam" id="PF01584">
    <property type="entry name" value="CheW"/>
    <property type="match status" value="1"/>
</dbReference>
<keyword evidence="3" id="KW-1185">Reference proteome</keyword>
<dbReference type="RefSeq" id="WP_052469981.1">
    <property type="nucleotide sequence ID" value="NZ_AP012273.1"/>
</dbReference>
<gene>
    <name evidence="2" type="ORF">TBH_C1478</name>
</gene>
<dbReference type="InterPro" id="IPR036061">
    <property type="entry name" value="CheW-like_dom_sf"/>
</dbReference>
<reference evidence="2 3" key="1">
    <citation type="journal article" date="2014" name="PLoS ONE">
        <title>Physiological and genomic features of a novel sulfur-oxidizing gammaproteobacterium belonging to a previously uncultivated symbiotic lineage isolated from a hydrothermal vent.</title>
        <authorList>
            <person name="Nunoura T."/>
            <person name="Takaki Y."/>
            <person name="Kazama H."/>
            <person name="Kakuta J."/>
            <person name="Shimamura S."/>
            <person name="Makita H."/>
            <person name="Hirai M."/>
            <person name="Miyazaki M."/>
            <person name="Takai K."/>
        </authorList>
    </citation>
    <scope>NUCLEOTIDE SEQUENCE [LARGE SCALE GENOMIC DNA]</scope>
    <source>
        <strain evidence="2 3">Hiromi1</strain>
    </source>
</reference>
<dbReference type="InterPro" id="IPR039315">
    <property type="entry name" value="CheW"/>
</dbReference>
<evidence type="ECO:0000313" key="2">
    <source>
        <dbReference type="EMBL" id="BAO44399.1"/>
    </source>
</evidence>
<accession>A0A7U6GIS7</accession>
<dbReference type="PROSITE" id="PS50851">
    <property type="entry name" value="CHEW"/>
    <property type="match status" value="1"/>
</dbReference>
<dbReference type="GO" id="GO:0007165">
    <property type="term" value="P:signal transduction"/>
    <property type="evidence" value="ECO:0007669"/>
    <property type="project" value="InterPro"/>
</dbReference>
<dbReference type="SUPFAM" id="SSF50341">
    <property type="entry name" value="CheW-like"/>
    <property type="match status" value="1"/>
</dbReference>
<dbReference type="Gene3D" id="2.40.50.180">
    <property type="entry name" value="CheA-289, Domain 4"/>
    <property type="match status" value="1"/>
</dbReference>
<proteinExistence type="predicted"/>
<dbReference type="PANTHER" id="PTHR22617:SF43">
    <property type="entry name" value="PROTEIN PILI"/>
    <property type="match status" value="1"/>
</dbReference>
<name>A0A7U6GIS7_9GAMM</name>
<feature type="domain" description="CheW-like" evidence="1">
    <location>
        <begin position="1"/>
        <end position="143"/>
    </location>
</feature>
<evidence type="ECO:0000313" key="3">
    <source>
        <dbReference type="Proteomes" id="UP000031631"/>
    </source>
</evidence>
<dbReference type="InterPro" id="IPR002545">
    <property type="entry name" value="CheW-lke_dom"/>
</dbReference>
<dbReference type="EMBL" id="AP012273">
    <property type="protein sequence ID" value="BAO44399.1"/>
    <property type="molecule type" value="Genomic_DNA"/>
</dbReference>
<dbReference type="GO" id="GO:0005829">
    <property type="term" value="C:cytosol"/>
    <property type="evidence" value="ECO:0007669"/>
    <property type="project" value="TreeGrafter"/>
</dbReference>
<dbReference type="Proteomes" id="UP000031631">
    <property type="component" value="Chromosome"/>
</dbReference>
<organism evidence="2 3">
    <name type="scientific">Thiolapillus brandeum</name>
    <dbReference type="NCBI Taxonomy" id="1076588"/>
    <lineage>
        <taxon>Bacteria</taxon>
        <taxon>Pseudomonadati</taxon>
        <taxon>Pseudomonadota</taxon>
        <taxon>Gammaproteobacteria</taxon>
        <taxon>Chromatiales</taxon>
        <taxon>Sedimenticolaceae</taxon>
        <taxon>Thiolapillus</taxon>
    </lineage>
</organism>
<dbReference type="SMART" id="SM00260">
    <property type="entry name" value="CheW"/>
    <property type="match status" value="1"/>
</dbReference>
<dbReference type="AlphaFoldDB" id="A0A7U6GIS7"/>